<name>A0A1E5L0A8_9ENTE</name>
<dbReference type="AlphaFoldDB" id="A0A1E5L0A8"/>
<accession>A0A1E5L0A8</accession>
<gene>
    <name evidence="1" type="ORF">BCR26_08985</name>
</gene>
<dbReference type="STRING" id="762845.BCR26_08985"/>
<organism evidence="1 2">
    <name type="scientific">Enterococcus rivorum</name>
    <dbReference type="NCBI Taxonomy" id="762845"/>
    <lineage>
        <taxon>Bacteria</taxon>
        <taxon>Bacillati</taxon>
        <taxon>Bacillota</taxon>
        <taxon>Bacilli</taxon>
        <taxon>Lactobacillales</taxon>
        <taxon>Enterococcaceae</taxon>
        <taxon>Enterococcus</taxon>
    </lineage>
</organism>
<comment type="caution">
    <text evidence="1">The sequence shown here is derived from an EMBL/GenBank/DDBJ whole genome shotgun (WGS) entry which is preliminary data.</text>
</comment>
<evidence type="ECO:0000313" key="2">
    <source>
        <dbReference type="Proteomes" id="UP000095256"/>
    </source>
</evidence>
<dbReference type="EMBL" id="MIEK01000005">
    <property type="protein sequence ID" value="OEH83602.1"/>
    <property type="molecule type" value="Genomic_DNA"/>
</dbReference>
<proteinExistence type="predicted"/>
<reference evidence="1 2" key="1">
    <citation type="submission" date="2016-09" db="EMBL/GenBank/DDBJ databases">
        <authorList>
            <person name="Capua I."/>
            <person name="De Benedictis P."/>
            <person name="Joannis T."/>
            <person name="Lombin L.H."/>
            <person name="Cattoli G."/>
        </authorList>
    </citation>
    <scope>NUCLEOTIDE SEQUENCE [LARGE SCALE GENOMIC DNA]</scope>
    <source>
        <strain evidence="1 2">LMG 25899</strain>
    </source>
</reference>
<protein>
    <submittedName>
        <fullName evidence="1">Uncharacterized protein</fullName>
    </submittedName>
</protein>
<sequence>MCRKEGANMKKDEIKNEMLQLAEYISGSKEITDLAIIGTIDCIFNKRFPVGVTTKKLQKEFFKLDRKEQKELLIEFLQML</sequence>
<evidence type="ECO:0000313" key="1">
    <source>
        <dbReference type="EMBL" id="OEH83602.1"/>
    </source>
</evidence>
<keyword evidence="2" id="KW-1185">Reference proteome</keyword>
<dbReference type="Proteomes" id="UP000095256">
    <property type="component" value="Unassembled WGS sequence"/>
</dbReference>